<name>A0ABT9YBI8_9FIRM</name>
<gene>
    <name evidence="2" type="ORF">J2S01_002938</name>
</gene>
<dbReference type="Gene3D" id="3.40.50.360">
    <property type="match status" value="1"/>
</dbReference>
<dbReference type="InterPro" id="IPR008254">
    <property type="entry name" value="Flavodoxin/NO_synth"/>
</dbReference>
<dbReference type="InterPro" id="IPR029039">
    <property type="entry name" value="Flavoprotein-like_sf"/>
</dbReference>
<evidence type="ECO:0000313" key="3">
    <source>
        <dbReference type="Proteomes" id="UP001239167"/>
    </source>
</evidence>
<dbReference type="PROSITE" id="PS50902">
    <property type="entry name" value="FLAVODOXIN_LIKE"/>
    <property type="match status" value="1"/>
</dbReference>
<organism evidence="2 3">
    <name type="scientific">Pectinatus haikarae</name>
    <dbReference type="NCBI Taxonomy" id="349096"/>
    <lineage>
        <taxon>Bacteria</taxon>
        <taxon>Bacillati</taxon>
        <taxon>Bacillota</taxon>
        <taxon>Negativicutes</taxon>
        <taxon>Selenomonadales</taxon>
        <taxon>Selenomonadaceae</taxon>
        <taxon>Pectinatus</taxon>
    </lineage>
</organism>
<comment type="caution">
    <text evidence="2">The sequence shown here is derived from an EMBL/GenBank/DDBJ whole genome shotgun (WGS) entry which is preliminary data.</text>
</comment>
<reference evidence="2 3" key="1">
    <citation type="submission" date="2023-07" db="EMBL/GenBank/DDBJ databases">
        <title>Genomic Encyclopedia of Type Strains, Phase IV (KMG-IV): sequencing the most valuable type-strain genomes for metagenomic binning, comparative biology and taxonomic classification.</title>
        <authorList>
            <person name="Goeker M."/>
        </authorList>
    </citation>
    <scope>NUCLEOTIDE SEQUENCE [LARGE SCALE GENOMIC DNA]</scope>
    <source>
        <strain evidence="2 3">DSM 16980</strain>
    </source>
</reference>
<keyword evidence="3" id="KW-1185">Reference proteome</keyword>
<sequence length="158" mass="17407">MSRKILIVYYSHSSNTRKLAKLISAKTAGMLYELEPERAYPGDYTAVVDQAKKEIEAGYHPPLKTKIKNIADFDSVFVGTPNWWSTMAPPIATFLAEYDLASKTVIPFCTHGGGGSGYIEKNVKLACKKSTVLSMFSSYGSSVKDSNVEAWLKKNGIK</sequence>
<protein>
    <submittedName>
        <fullName evidence="2">Flavodoxin</fullName>
    </submittedName>
</protein>
<feature type="domain" description="Flavodoxin-like" evidence="1">
    <location>
        <begin position="5"/>
        <end position="158"/>
    </location>
</feature>
<dbReference type="Pfam" id="PF12682">
    <property type="entry name" value="Flavodoxin_4"/>
    <property type="match status" value="1"/>
</dbReference>
<accession>A0ABT9YBI8</accession>
<dbReference type="RefSeq" id="WP_307225405.1">
    <property type="nucleotide sequence ID" value="NZ_CP116940.1"/>
</dbReference>
<proteinExistence type="predicted"/>
<dbReference type="Proteomes" id="UP001239167">
    <property type="component" value="Unassembled WGS sequence"/>
</dbReference>
<dbReference type="PANTHER" id="PTHR39201">
    <property type="entry name" value="EXPORTED PROTEIN-RELATED"/>
    <property type="match status" value="1"/>
</dbReference>
<evidence type="ECO:0000259" key="1">
    <source>
        <dbReference type="PROSITE" id="PS50902"/>
    </source>
</evidence>
<dbReference type="PANTHER" id="PTHR39201:SF1">
    <property type="entry name" value="FLAVODOXIN-LIKE DOMAIN-CONTAINING PROTEIN"/>
    <property type="match status" value="1"/>
</dbReference>
<evidence type="ECO:0000313" key="2">
    <source>
        <dbReference type="EMBL" id="MDQ0205193.1"/>
    </source>
</evidence>
<dbReference type="SUPFAM" id="SSF52218">
    <property type="entry name" value="Flavoproteins"/>
    <property type="match status" value="1"/>
</dbReference>
<dbReference type="EMBL" id="JAUSUE010000034">
    <property type="protein sequence ID" value="MDQ0205193.1"/>
    <property type="molecule type" value="Genomic_DNA"/>
</dbReference>